<comment type="caution">
    <text evidence="2">The sequence shown here is derived from an EMBL/GenBank/DDBJ whole genome shotgun (WGS) entry which is preliminary data.</text>
</comment>
<protein>
    <submittedName>
        <fullName evidence="2">Uncharacterized protein</fullName>
    </submittedName>
</protein>
<feature type="signal peptide" evidence="1">
    <location>
        <begin position="1"/>
        <end position="26"/>
    </location>
</feature>
<name>A0ABP5PAZ3_9ACTN</name>
<evidence type="ECO:0000313" key="2">
    <source>
        <dbReference type="EMBL" id="GAA2207672.1"/>
    </source>
</evidence>
<organism evidence="2 3">
    <name type="scientific">Nonomuraea monospora</name>
    <dbReference type="NCBI Taxonomy" id="568818"/>
    <lineage>
        <taxon>Bacteria</taxon>
        <taxon>Bacillati</taxon>
        <taxon>Actinomycetota</taxon>
        <taxon>Actinomycetes</taxon>
        <taxon>Streptosporangiales</taxon>
        <taxon>Streptosporangiaceae</taxon>
        <taxon>Nonomuraea</taxon>
    </lineage>
</organism>
<dbReference type="RefSeq" id="WP_344475098.1">
    <property type="nucleotide sequence ID" value="NZ_BAAAQX010000007.1"/>
</dbReference>
<dbReference type="InterPro" id="IPR006311">
    <property type="entry name" value="TAT_signal"/>
</dbReference>
<evidence type="ECO:0000313" key="3">
    <source>
        <dbReference type="Proteomes" id="UP001499843"/>
    </source>
</evidence>
<gene>
    <name evidence="2" type="ORF">GCM10009850_031300</name>
</gene>
<proteinExistence type="predicted"/>
<dbReference type="PROSITE" id="PS51257">
    <property type="entry name" value="PROKAR_LIPOPROTEIN"/>
    <property type="match status" value="1"/>
</dbReference>
<dbReference type="PROSITE" id="PS51318">
    <property type="entry name" value="TAT"/>
    <property type="match status" value="1"/>
</dbReference>
<reference evidence="3" key="1">
    <citation type="journal article" date="2019" name="Int. J. Syst. Evol. Microbiol.">
        <title>The Global Catalogue of Microorganisms (GCM) 10K type strain sequencing project: providing services to taxonomists for standard genome sequencing and annotation.</title>
        <authorList>
            <consortium name="The Broad Institute Genomics Platform"/>
            <consortium name="The Broad Institute Genome Sequencing Center for Infectious Disease"/>
            <person name="Wu L."/>
            <person name="Ma J."/>
        </authorList>
    </citation>
    <scope>NUCLEOTIDE SEQUENCE [LARGE SCALE GENOMIC DNA]</scope>
    <source>
        <strain evidence="3">JCM 16114</strain>
    </source>
</reference>
<dbReference type="Proteomes" id="UP001499843">
    <property type="component" value="Unassembled WGS sequence"/>
</dbReference>
<evidence type="ECO:0000256" key="1">
    <source>
        <dbReference type="SAM" id="SignalP"/>
    </source>
</evidence>
<dbReference type="EMBL" id="BAAAQX010000007">
    <property type="protein sequence ID" value="GAA2207672.1"/>
    <property type="molecule type" value="Genomic_DNA"/>
</dbReference>
<sequence>MNSTLRRTVLGAALLAACAVSAPVPAAQAVTKCTDIGNGQLCMLANAGNPATASYRKDAGGEVTVRLGFQVRGSSSVHWDEGFFKAYVRAEPWYYTWRDNGVSKGVAYRAVLHQYGGNTWYSAWATP</sequence>
<feature type="chain" id="PRO_5046415004" evidence="1">
    <location>
        <begin position="27"/>
        <end position="127"/>
    </location>
</feature>
<keyword evidence="1" id="KW-0732">Signal</keyword>
<accession>A0ABP5PAZ3</accession>
<keyword evidence="3" id="KW-1185">Reference proteome</keyword>